<dbReference type="Proteomes" id="UP000219167">
    <property type="component" value="Unassembled WGS sequence"/>
</dbReference>
<gene>
    <name evidence="1" type="ORF">SAMN05892877_10777</name>
</gene>
<dbReference type="OrthoDB" id="8281686at2"/>
<dbReference type="EMBL" id="OBQD01000007">
    <property type="protein sequence ID" value="SOC40246.1"/>
    <property type="molecule type" value="Genomic_DNA"/>
</dbReference>
<protein>
    <submittedName>
        <fullName evidence="1">Uncharacterized protein</fullName>
    </submittedName>
</protein>
<sequence>MKHQTVEQLRLVAEVESFPAQTMTRTERLERWAELLEKNPHWHLSTLRQTEHQSPSVRANMRGDGSPISVAFADPVLRSAGLADDTYGEARRFFELSDDELHEVICYCHYGSAVSAGTAAAQIRAVLAPKPPGFFAILRRLFMA</sequence>
<evidence type="ECO:0000313" key="2">
    <source>
        <dbReference type="Proteomes" id="UP000219167"/>
    </source>
</evidence>
<name>A0A285UI32_9HYPH</name>
<evidence type="ECO:0000313" key="1">
    <source>
        <dbReference type="EMBL" id="SOC40246.1"/>
    </source>
</evidence>
<proteinExistence type="predicted"/>
<organism evidence="1 2">
    <name type="scientific">Rhizobium subbaraonis</name>
    <dbReference type="NCBI Taxonomy" id="908946"/>
    <lineage>
        <taxon>Bacteria</taxon>
        <taxon>Pseudomonadati</taxon>
        <taxon>Pseudomonadota</taxon>
        <taxon>Alphaproteobacteria</taxon>
        <taxon>Hyphomicrobiales</taxon>
        <taxon>Rhizobiaceae</taxon>
        <taxon>Rhizobium/Agrobacterium group</taxon>
        <taxon>Rhizobium</taxon>
    </lineage>
</organism>
<keyword evidence="2" id="KW-1185">Reference proteome</keyword>
<reference evidence="1 2" key="1">
    <citation type="submission" date="2017-08" db="EMBL/GenBank/DDBJ databases">
        <authorList>
            <person name="de Groot N.N."/>
        </authorList>
    </citation>
    <scope>NUCLEOTIDE SEQUENCE [LARGE SCALE GENOMIC DNA]</scope>
    <source>
        <strain evidence="1 2">JC85</strain>
    </source>
</reference>
<accession>A0A285UI32</accession>
<dbReference type="RefSeq" id="WP_097139585.1">
    <property type="nucleotide sequence ID" value="NZ_OBQD01000007.1"/>
</dbReference>
<dbReference type="AlphaFoldDB" id="A0A285UI32"/>